<evidence type="ECO:0000256" key="2">
    <source>
        <dbReference type="ARBA" id="ARBA00022692"/>
    </source>
</evidence>
<dbReference type="PANTHER" id="PTHR30168:SF0">
    <property type="entry name" value="INNER MEMBRANE PROTEIN"/>
    <property type="match status" value="1"/>
</dbReference>
<evidence type="ECO:0000313" key="6">
    <source>
        <dbReference type="EMBL" id="MCT2042908.1"/>
    </source>
</evidence>
<feature type="transmembrane region" description="Helical" evidence="5">
    <location>
        <begin position="24"/>
        <end position="44"/>
    </location>
</feature>
<protein>
    <submittedName>
        <fullName evidence="6">Neutral zinc metallopeptidase</fullName>
    </submittedName>
</protein>
<reference evidence="6 7" key="1">
    <citation type="submission" date="2022-04" db="EMBL/GenBank/DDBJ databases">
        <title>Human microbiome associated bacterial genomes.</title>
        <authorList>
            <person name="Sandstrom S."/>
            <person name="Salamzade R."/>
            <person name="Kalan L.R."/>
        </authorList>
    </citation>
    <scope>NUCLEOTIDE SEQUENCE [LARGE SCALE GENOMIC DNA]</scope>
    <source>
        <strain evidence="7">p3-SID1799</strain>
    </source>
</reference>
<dbReference type="RefSeq" id="WP_260104237.1">
    <property type="nucleotide sequence ID" value="NZ_JALXSQ010000019.1"/>
</dbReference>
<dbReference type="PANTHER" id="PTHR30168">
    <property type="entry name" value="PUTATIVE MEMBRANE PROTEIN YPFJ"/>
    <property type="match status" value="1"/>
</dbReference>
<dbReference type="EMBL" id="JALXSQ010000019">
    <property type="protein sequence ID" value="MCT2042908.1"/>
    <property type="molecule type" value="Genomic_DNA"/>
</dbReference>
<comment type="subcellular location">
    <subcellularLocation>
        <location evidence="1">Membrane</location>
        <topology evidence="1">Single-pass membrane protein</topology>
    </subcellularLocation>
</comment>
<evidence type="ECO:0000256" key="1">
    <source>
        <dbReference type="ARBA" id="ARBA00004167"/>
    </source>
</evidence>
<accession>A0ABT2HX65</accession>
<keyword evidence="2 5" id="KW-0812">Transmembrane</keyword>
<evidence type="ECO:0000256" key="5">
    <source>
        <dbReference type="SAM" id="Phobius"/>
    </source>
</evidence>
<dbReference type="Proteomes" id="UP001525379">
    <property type="component" value="Unassembled WGS sequence"/>
</dbReference>
<evidence type="ECO:0000313" key="7">
    <source>
        <dbReference type="Proteomes" id="UP001525379"/>
    </source>
</evidence>
<dbReference type="Pfam" id="PF04228">
    <property type="entry name" value="Zn_peptidase"/>
    <property type="match status" value="1"/>
</dbReference>
<evidence type="ECO:0000256" key="3">
    <source>
        <dbReference type="ARBA" id="ARBA00022989"/>
    </source>
</evidence>
<keyword evidence="7" id="KW-1185">Reference proteome</keyword>
<name>A0ABT2HX65_9MICO</name>
<dbReference type="InterPro" id="IPR007343">
    <property type="entry name" value="Uncharacterised_pept_Zn_put"/>
</dbReference>
<proteinExistence type="predicted"/>
<organism evidence="6 7">
    <name type="scientific">Pseudoclavibacter albus</name>
    <dbReference type="NCBI Taxonomy" id="272241"/>
    <lineage>
        <taxon>Bacteria</taxon>
        <taxon>Bacillati</taxon>
        <taxon>Actinomycetota</taxon>
        <taxon>Actinomycetes</taxon>
        <taxon>Micrococcales</taxon>
        <taxon>Microbacteriaceae</taxon>
        <taxon>Pseudoclavibacter</taxon>
    </lineage>
</organism>
<keyword evidence="4 5" id="KW-0472">Membrane</keyword>
<evidence type="ECO:0000256" key="4">
    <source>
        <dbReference type="ARBA" id="ARBA00023136"/>
    </source>
</evidence>
<gene>
    <name evidence="6" type="ORF">M3D15_06140</name>
</gene>
<sequence>MTFNENASIDTSGIQKRSGGAKGAAVGGGSLVALIIAFLISQFLGVDVTGLVTGQQAGGNETTEQLNCSGSDANNSSECRLAGAQNSINQYWSNEAPNVGIKYQTPTLVLYEGSTSSACGTASNQVGPFYCPGDEGVYIDADFFQMLESQFGAKDGPMAEMYILAHEWGHHIQQEAGILQQVDHRDVGATSDMVRLELQADCFAGAWAGAAEGTTDANGQKLFSSITQDDIDNAMNAAGAVGDDRIQESQGGRAQPDTFTHGTAEQRANWFATGLKGGWQSCDTFSVDATQL</sequence>
<comment type="caution">
    <text evidence="6">The sequence shown here is derived from an EMBL/GenBank/DDBJ whole genome shotgun (WGS) entry which is preliminary data.</text>
</comment>
<keyword evidence="3 5" id="KW-1133">Transmembrane helix</keyword>